<evidence type="ECO:0000256" key="4">
    <source>
        <dbReference type="ARBA" id="ARBA00023136"/>
    </source>
</evidence>
<feature type="transmembrane region" description="Helical" evidence="5">
    <location>
        <begin position="12"/>
        <end position="31"/>
    </location>
</feature>
<proteinExistence type="predicted"/>
<feature type="transmembrane region" description="Helical" evidence="5">
    <location>
        <begin position="159"/>
        <end position="184"/>
    </location>
</feature>
<feature type="transmembrane region" description="Helical" evidence="5">
    <location>
        <begin position="227"/>
        <end position="253"/>
    </location>
</feature>
<evidence type="ECO:0000256" key="3">
    <source>
        <dbReference type="ARBA" id="ARBA00022989"/>
    </source>
</evidence>
<feature type="transmembrane region" description="Helical" evidence="5">
    <location>
        <begin position="287"/>
        <end position="307"/>
    </location>
</feature>
<dbReference type="Gene3D" id="1.20.1530.20">
    <property type="match status" value="1"/>
</dbReference>
<keyword evidence="3 5" id="KW-1133">Transmembrane helix</keyword>
<dbReference type="PANTHER" id="PTHR10361">
    <property type="entry name" value="SODIUM-BILE ACID COTRANSPORTER"/>
    <property type="match status" value="1"/>
</dbReference>
<dbReference type="GO" id="GO:0016020">
    <property type="term" value="C:membrane"/>
    <property type="evidence" value="ECO:0007669"/>
    <property type="project" value="UniProtKB-SubCell"/>
</dbReference>
<evidence type="ECO:0000256" key="1">
    <source>
        <dbReference type="ARBA" id="ARBA00004141"/>
    </source>
</evidence>
<dbReference type="AlphaFoldDB" id="A0A1E5L780"/>
<sequence length="328" mass="36591">MYILTLPAKKLHIVIPISMVLGFTTGMFFKTSIVKPAILPLTFFMVLSAVYGYPWEEIINKKGTPIIAAASIVNFVFIPIVAWIVIKIFNLSPEFAAGFAILASLPTSSMSIIWTMLAGGNVALAIRLSTLSLIMGAVLLPIYLHVFTGSTLAVPLQSILQSVVVVVLLPLLCSYLISVCSKYFHWQSYESTIKFLLPNINSWILTIIIFLNISMQSNSLFLYKVQILSLSYAFLTFYIVTFSISFFIAFYSFTKLDGIAFIYGTAIRHLSIGLGLAIITFGNMTGFVITFAYIFQAQAAAWFGHYVKNKKWKDKSNYKITENSNNTF</sequence>
<keyword evidence="4 5" id="KW-0472">Membrane</keyword>
<dbReference type="InterPro" id="IPR038770">
    <property type="entry name" value="Na+/solute_symporter_sf"/>
</dbReference>
<name>A0A1E5L780_9FIRM</name>
<feature type="transmembrane region" description="Helical" evidence="5">
    <location>
        <begin position="66"/>
        <end position="89"/>
    </location>
</feature>
<keyword evidence="7" id="KW-1185">Reference proteome</keyword>
<comment type="subcellular location">
    <subcellularLocation>
        <location evidence="1">Membrane</location>
        <topology evidence="1">Multi-pass membrane protein</topology>
    </subcellularLocation>
</comment>
<feature type="transmembrane region" description="Helical" evidence="5">
    <location>
        <begin position="95"/>
        <end position="117"/>
    </location>
</feature>
<dbReference type="PANTHER" id="PTHR10361:SF28">
    <property type="entry name" value="P3 PROTEIN-RELATED"/>
    <property type="match status" value="1"/>
</dbReference>
<evidence type="ECO:0000256" key="2">
    <source>
        <dbReference type="ARBA" id="ARBA00022692"/>
    </source>
</evidence>
<dbReference type="InterPro" id="IPR004710">
    <property type="entry name" value="Bilac:Na_transpt"/>
</dbReference>
<accession>A0A1E5L780</accession>
<dbReference type="Pfam" id="PF01758">
    <property type="entry name" value="SBF"/>
    <property type="match status" value="1"/>
</dbReference>
<keyword evidence="2 5" id="KW-0812">Transmembrane</keyword>
<evidence type="ECO:0008006" key="8">
    <source>
        <dbReference type="Google" id="ProtNLM"/>
    </source>
</evidence>
<dbReference type="Proteomes" id="UP000095255">
    <property type="component" value="Unassembled WGS sequence"/>
</dbReference>
<feature type="transmembrane region" description="Helical" evidence="5">
    <location>
        <begin position="124"/>
        <end position="147"/>
    </location>
</feature>
<dbReference type="EMBL" id="MJAT01000012">
    <property type="protein sequence ID" value="OEH85874.1"/>
    <property type="molecule type" value="Genomic_DNA"/>
</dbReference>
<comment type="caution">
    <text evidence="6">The sequence shown here is derived from an EMBL/GenBank/DDBJ whole genome shotgun (WGS) entry which is preliminary data.</text>
</comment>
<evidence type="ECO:0000313" key="6">
    <source>
        <dbReference type="EMBL" id="OEH85874.1"/>
    </source>
</evidence>
<protein>
    <recommendedName>
        <fullName evidence="8">Bile acid:sodium symporter</fullName>
    </recommendedName>
</protein>
<gene>
    <name evidence="6" type="ORF">BHU72_03595</name>
</gene>
<dbReference type="InterPro" id="IPR002657">
    <property type="entry name" value="BilAc:Na_symport/Acr3"/>
</dbReference>
<dbReference type="OrthoDB" id="1551454at2"/>
<feature type="transmembrane region" description="Helical" evidence="5">
    <location>
        <begin position="260"/>
        <end position="281"/>
    </location>
</feature>
<evidence type="ECO:0000256" key="5">
    <source>
        <dbReference type="SAM" id="Phobius"/>
    </source>
</evidence>
<feature type="transmembrane region" description="Helical" evidence="5">
    <location>
        <begin position="37"/>
        <end position="54"/>
    </location>
</feature>
<organism evidence="6 7">
    <name type="scientific">Desulfuribacillus stibiiarsenatis</name>
    <dbReference type="NCBI Taxonomy" id="1390249"/>
    <lineage>
        <taxon>Bacteria</taxon>
        <taxon>Bacillati</taxon>
        <taxon>Bacillota</taxon>
        <taxon>Desulfuribacillia</taxon>
        <taxon>Desulfuribacillales</taxon>
        <taxon>Desulfuribacillaceae</taxon>
        <taxon>Desulfuribacillus</taxon>
    </lineage>
</organism>
<dbReference type="STRING" id="1390249.BHU72_03595"/>
<evidence type="ECO:0000313" key="7">
    <source>
        <dbReference type="Proteomes" id="UP000095255"/>
    </source>
</evidence>
<dbReference type="RefSeq" id="WP_069701957.1">
    <property type="nucleotide sequence ID" value="NZ_MJAT01000012.1"/>
</dbReference>
<feature type="transmembrane region" description="Helical" evidence="5">
    <location>
        <begin position="196"/>
        <end position="215"/>
    </location>
</feature>
<reference evidence="6 7" key="1">
    <citation type="submission" date="2016-09" db="EMBL/GenBank/DDBJ databases">
        <title>Desulfuribacillus arsenicus sp. nov., an obligately anaerobic, dissimilatory arsenic- and antimonate-reducing bacterium isolated from anoxic sediments.</title>
        <authorList>
            <person name="Abin C.A."/>
            <person name="Hollibaugh J.T."/>
        </authorList>
    </citation>
    <scope>NUCLEOTIDE SEQUENCE [LARGE SCALE GENOMIC DNA]</scope>
    <source>
        <strain evidence="6 7">MLFW-2</strain>
    </source>
</reference>